<organism evidence="1 2">
    <name type="scientific">Pseudomonas phage UNO-G1W1</name>
    <dbReference type="NCBI Taxonomy" id="3136609"/>
    <lineage>
        <taxon>Viruses</taxon>
        <taxon>Duplodnaviria</taxon>
        <taxon>Heunggongvirae</taxon>
        <taxon>Uroviricota</taxon>
        <taxon>Caudoviricetes</taxon>
        <taxon>Vandenendeviridae</taxon>
        <taxon>Gorskivirinae</taxon>
        <taxon>Omahavirus</taxon>
        <taxon>Omahavirus UNOG1W1</taxon>
    </lineage>
</organism>
<accession>A0AAX4MVE6</accession>
<proteinExistence type="predicted"/>
<dbReference type="EMBL" id="PP551948">
    <property type="protein sequence ID" value="WYN05011.1"/>
    <property type="molecule type" value="Genomic_DNA"/>
</dbReference>
<gene>
    <name evidence="1" type="ORF">ISREJYDI_CDS0045</name>
</gene>
<sequence length="43" mass="4554">MIELYAGWGLTVGCFIGIVALPKYYIPTLVVGMVVGALLLQGI</sequence>
<reference evidence="1 2" key="1">
    <citation type="submission" date="2024-03" db="EMBL/GenBank/DDBJ databases">
        <title>Complete Genome Sequence of a Pseudomonas fluorescens Bacteriophage UNO-G1W1 isolated from freshwater ice in Nebraska.</title>
        <authorList>
            <person name="Neville A.J."/>
            <person name="Schulze T.T."/>
            <person name="Davis P.H."/>
        </authorList>
    </citation>
    <scope>NUCLEOTIDE SEQUENCE [LARGE SCALE GENOMIC DNA]</scope>
</reference>
<evidence type="ECO:0000313" key="2">
    <source>
        <dbReference type="Proteomes" id="UP001447006"/>
    </source>
</evidence>
<protein>
    <submittedName>
        <fullName evidence="1">Uncharacterized protein</fullName>
    </submittedName>
</protein>
<dbReference type="Proteomes" id="UP001447006">
    <property type="component" value="Segment"/>
</dbReference>
<evidence type="ECO:0000313" key="1">
    <source>
        <dbReference type="EMBL" id="WYN05011.1"/>
    </source>
</evidence>
<keyword evidence="2" id="KW-1185">Reference proteome</keyword>
<name>A0AAX4MVE6_9CAUD</name>